<dbReference type="Proteomes" id="UP000224567">
    <property type="component" value="Unassembled WGS sequence"/>
</dbReference>
<dbReference type="AlphaFoldDB" id="A0A2G2VQH9"/>
<dbReference type="EMBL" id="MLFT02000011">
    <property type="protein sequence ID" value="PHT35213.1"/>
    <property type="molecule type" value="Genomic_DNA"/>
</dbReference>
<keyword evidence="2" id="KW-1185">Reference proteome</keyword>
<reference evidence="1 2" key="1">
    <citation type="journal article" date="2017" name="Genome Biol.">
        <title>New reference genome sequences of hot pepper reveal the massive evolution of plant disease-resistance genes by retroduplication.</title>
        <authorList>
            <person name="Kim S."/>
            <person name="Park J."/>
            <person name="Yeom S.I."/>
            <person name="Kim Y.M."/>
            <person name="Seo E."/>
            <person name="Kim K.T."/>
            <person name="Kim M.S."/>
            <person name="Lee J.M."/>
            <person name="Cheong K."/>
            <person name="Shin H.S."/>
            <person name="Kim S.B."/>
            <person name="Han K."/>
            <person name="Lee J."/>
            <person name="Park M."/>
            <person name="Lee H.A."/>
            <person name="Lee H.Y."/>
            <person name="Lee Y."/>
            <person name="Oh S."/>
            <person name="Lee J.H."/>
            <person name="Choi E."/>
            <person name="Choi E."/>
            <person name="Lee S.E."/>
            <person name="Jeon J."/>
            <person name="Kim H."/>
            <person name="Choi G."/>
            <person name="Song H."/>
            <person name="Lee J."/>
            <person name="Lee S.C."/>
            <person name="Kwon J.K."/>
            <person name="Lee H.Y."/>
            <person name="Koo N."/>
            <person name="Hong Y."/>
            <person name="Kim R.W."/>
            <person name="Kang W.H."/>
            <person name="Huh J.H."/>
            <person name="Kang B.C."/>
            <person name="Yang T.J."/>
            <person name="Lee Y.H."/>
            <person name="Bennetzen J.L."/>
            <person name="Choi D."/>
        </authorList>
    </citation>
    <scope>NUCLEOTIDE SEQUENCE [LARGE SCALE GENOMIC DNA]</scope>
    <source>
        <strain evidence="2">cv. PBC81</strain>
    </source>
</reference>
<protein>
    <submittedName>
        <fullName evidence="1">Uncharacterized protein</fullName>
    </submittedName>
</protein>
<name>A0A2G2VQH9_CAPBA</name>
<evidence type="ECO:0000313" key="2">
    <source>
        <dbReference type="Proteomes" id="UP000224567"/>
    </source>
</evidence>
<gene>
    <name evidence="1" type="ORF">CQW23_27013</name>
</gene>
<accession>A0A2G2VQH9</accession>
<proteinExistence type="predicted"/>
<comment type="caution">
    <text evidence="1">The sequence shown here is derived from an EMBL/GenBank/DDBJ whole genome shotgun (WGS) entry which is preliminary data.</text>
</comment>
<sequence>MNLESQSEVIVCSSNAIEPNNLSKVEVTKELYTHKSEEADQFLQRKGMKVGNPEENKRVEYIYTCGMNPLRAAKDLQNPHSKTANRSLVMTDPLMGNAFQAALIK</sequence>
<evidence type="ECO:0000313" key="1">
    <source>
        <dbReference type="EMBL" id="PHT35213.1"/>
    </source>
</evidence>
<organism evidence="1 2">
    <name type="scientific">Capsicum baccatum</name>
    <name type="common">Peruvian pepper</name>
    <dbReference type="NCBI Taxonomy" id="33114"/>
    <lineage>
        <taxon>Eukaryota</taxon>
        <taxon>Viridiplantae</taxon>
        <taxon>Streptophyta</taxon>
        <taxon>Embryophyta</taxon>
        <taxon>Tracheophyta</taxon>
        <taxon>Spermatophyta</taxon>
        <taxon>Magnoliopsida</taxon>
        <taxon>eudicotyledons</taxon>
        <taxon>Gunneridae</taxon>
        <taxon>Pentapetalae</taxon>
        <taxon>asterids</taxon>
        <taxon>lamiids</taxon>
        <taxon>Solanales</taxon>
        <taxon>Solanaceae</taxon>
        <taxon>Solanoideae</taxon>
        <taxon>Capsiceae</taxon>
        <taxon>Capsicum</taxon>
    </lineage>
</organism>
<reference evidence="2" key="2">
    <citation type="journal article" date="2017" name="J. Anim. Genet.">
        <title>Multiple reference genome sequences of hot pepper reveal the massive evolution of plant disease resistance genes by retroduplication.</title>
        <authorList>
            <person name="Kim S."/>
            <person name="Park J."/>
            <person name="Yeom S.-I."/>
            <person name="Kim Y.-M."/>
            <person name="Seo E."/>
            <person name="Kim K.-T."/>
            <person name="Kim M.-S."/>
            <person name="Lee J.M."/>
            <person name="Cheong K."/>
            <person name="Shin H.-S."/>
            <person name="Kim S.-B."/>
            <person name="Han K."/>
            <person name="Lee J."/>
            <person name="Park M."/>
            <person name="Lee H.-A."/>
            <person name="Lee H.-Y."/>
            <person name="Lee Y."/>
            <person name="Oh S."/>
            <person name="Lee J.H."/>
            <person name="Choi E."/>
            <person name="Choi E."/>
            <person name="Lee S.E."/>
            <person name="Jeon J."/>
            <person name="Kim H."/>
            <person name="Choi G."/>
            <person name="Song H."/>
            <person name="Lee J."/>
            <person name="Lee S.-C."/>
            <person name="Kwon J.-K."/>
            <person name="Lee H.-Y."/>
            <person name="Koo N."/>
            <person name="Hong Y."/>
            <person name="Kim R.W."/>
            <person name="Kang W.-H."/>
            <person name="Huh J.H."/>
            <person name="Kang B.-C."/>
            <person name="Yang T.-J."/>
            <person name="Lee Y.-H."/>
            <person name="Bennetzen J.L."/>
            <person name="Choi D."/>
        </authorList>
    </citation>
    <scope>NUCLEOTIDE SEQUENCE [LARGE SCALE GENOMIC DNA]</scope>
    <source>
        <strain evidence="2">cv. PBC81</strain>
    </source>
</reference>